<dbReference type="GO" id="GO:0015420">
    <property type="term" value="F:ABC-type vitamin B12 transporter activity"/>
    <property type="evidence" value="ECO:0007669"/>
    <property type="project" value="UniProtKB-UniRule"/>
</dbReference>
<feature type="active site" description="Nucleophile" evidence="4">
    <location>
        <position position="336"/>
    </location>
</feature>
<proteinExistence type="inferred from homology"/>
<dbReference type="PANTHER" id="PTHR21343">
    <property type="entry name" value="DETHIOBIOTIN SYNTHETASE"/>
    <property type="match status" value="1"/>
</dbReference>
<keyword evidence="8" id="KW-1185">Reference proteome</keyword>
<organism evidence="7 8">
    <name type="scientific">Caecibacteroides pullorum</name>
    <dbReference type="NCBI Taxonomy" id="2725562"/>
    <lineage>
        <taxon>Bacteria</taxon>
        <taxon>Pseudomonadati</taxon>
        <taxon>Bacteroidota</taxon>
        <taxon>Bacteroidia</taxon>
        <taxon>Bacteroidales</taxon>
        <taxon>Bacteroidaceae</taxon>
        <taxon>Caecibacteroides</taxon>
    </lineage>
</organism>
<dbReference type="GO" id="GO:0009236">
    <property type="term" value="P:cobalamin biosynthetic process"/>
    <property type="evidence" value="ECO:0007669"/>
    <property type="project" value="UniProtKB-UniRule"/>
</dbReference>
<reference evidence="7 8" key="1">
    <citation type="journal article" date="2021" name="Sci. Rep.">
        <title>The distribution of antibiotic resistance genes in chicken gut microbiota commensals.</title>
        <authorList>
            <person name="Juricova H."/>
            <person name="Matiasovicova J."/>
            <person name="Kubasova T."/>
            <person name="Cejkova D."/>
            <person name="Rychlik I."/>
        </authorList>
    </citation>
    <scope>NUCLEOTIDE SEQUENCE [LARGE SCALE GENOMIC DNA]</scope>
    <source>
        <strain evidence="7 8">An421</strain>
    </source>
</reference>
<dbReference type="Gene3D" id="3.40.50.300">
    <property type="entry name" value="P-loop containing nucleotide triphosphate hydrolases"/>
    <property type="match status" value="1"/>
</dbReference>
<evidence type="ECO:0000256" key="3">
    <source>
        <dbReference type="ARBA" id="ARBA00022962"/>
    </source>
</evidence>
<dbReference type="Gene3D" id="3.40.50.880">
    <property type="match status" value="1"/>
</dbReference>
<feature type="active site" evidence="4">
    <location>
        <position position="439"/>
    </location>
</feature>
<dbReference type="InterPro" id="IPR011698">
    <property type="entry name" value="GATase_3"/>
</dbReference>
<dbReference type="NCBIfam" id="NF001989">
    <property type="entry name" value="PRK00784.1"/>
    <property type="match status" value="1"/>
</dbReference>
<dbReference type="CDD" id="cd01750">
    <property type="entry name" value="GATase1_CobQ"/>
    <property type="match status" value="1"/>
</dbReference>
<dbReference type="InterPro" id="IPR033949">
    <property type="entry name" value="CobQ_GATase1"/>
</dbReference>
<dbReference type="HAMAP" id="MF_00028">
    <property type="entry name" value="CobQ"/>
    <property type="match status" value="1"/>
</dbReference>
<comment type="function">
    <text evidence="4">Catalyzes amidations at positions B, D, E, and G on adenosylcobyrinic A,C-diamide. NH(2) groups are provided by glutamine, and one molecule of ATP is hydrogenolyzed for each amidation.</text>
</comment>
<keyword evidence="2 4" id="KW-0169">Cobalamin biosynthesis</keyword>
<sequence>MELLEPLMLVGTGSDVGKSILAAAFCRIFRQDGYQPAPFKAQNMALNSYATPEGLEIGRAQAVQAEAAGIPCHTDMNPLLLKPQSDHTSQVVLNGRPVGNRSAYDYFRKEGREELRKEVCAAYDRLAARYNPIVLEGAGSISEINLRDSDLVNLPMALHAGAKVVLVGDIDRGGVFASVYGSLMLLRPHERACIKGILINKFRGDLRLFESGVKMLEELCGVPVLGVVPYYKDIYIEEEDSVALATKSMQATKGKVNIAVVMLRHLSNFTDFNVLERDPRVHLFYTNNTEEIAKADIILLPGSKSTLDDLYELRRNGVAQAIIRAHRDGVTVMGICGGYQMMGQEVLDPDHVEGDIDRLPGLGLLPTTTRMTGAKVTRQVRFALNNEVTAGDCNLSGYEIHMGTTVPVDGAAYTPLNRLEDGQEEGCLVDRTCMGTYIHGILDNAAFIDYLLEPFAGKVKERSTFDYQAFKEQQYDKLADHVRAHVNLPLVYQILKQHD</sequence>
<comment type="pathway">
    <text evidence="1 4">Cofactor biosynthesis; adenosylcobalamin biosynthesis.</text>
</comment>
<comment type="similarity">
    <text evidence="4">Belongs to the CobB/CobQ family. CobQ subfamily.</text>
</comment>
<dbReference type="AlphaFoldDB" id="A0AA41D672"/>
<evidence type="ECO:0000313" key="8">
    <source>
        <dbReference type="Proteomes" id="UP000698924"/>
    </source>
</evidence>
<protein>
    <recommendedName>
        <fullName evidence="4">Cobyric acid synthase</fullName>
    </recommendedName>
</protein>
<dbReference type="GO" id="GO:0003824">
    <property type="term" value="F:catalytic activity"/>
    <property type="evidence" value="ECO:0007669"/>
    <property type="project" value="InterPro"/>
</dbReference>
<evidence type="ECO:0000256" key="1">
    <source>
        <dbReference type="ARBA" id="ARBA00004953"/>
    </source>
</evidence>
<dbReference type="CDD" id="cd05389">
    <property type="entry name" value="CobQ_N"/>
    <property type="match status" value="1"/>
</dbReference>
<dbReference type="PROSITE" id="PS51274">
    <property type="entry name" value="GATASE_COBBQ"/>
    <property type="match status" value="1"/>
</dbReference>
<evidence type="ECO:0000256" key="2">
    <source>
        <dbReference type="ARBA" id="ARBA00022573"/>
    </source>
</evidence>
<comment type="caution">
    <text evidence="7">The sequence shown here is derived from an EMBL/GenBank/DDBJ whole genome shotgun (WGS) entry which is preliminary data.</text>
</comment>
<dbReference type="Pfam" id="PF07685">
    <property type="entry name" value="GATase_3"/>
    <property type="match status" value="1"/>
</dbReference>
<dbReference type="NCBIfam" id="TIGR00313">
    <property type="entry name" value="cobQ"/>
    <property type="match status" value="1"/>
</dbReference>
<dbReference type="PANTHER" id="PTHR21343:SF1">
    <property type="entry name" value="COBYRIC ACID SYNTHASE"/>
    <property type="match status" value="1"/>
</dbReference>
<dbReference type="InterPro" id="IPR002586">
    <property type="entry name" value="CobQ/CobB/MinD/ParA_Nub-bd_dom"/>
</dbReference>
<dbReference type="Proteomes" id="UP000698924">
    <property type="component" value="Unassembled WGS sequence"/>
</dbReference>
<dbReference type="InterPro" id="IPR047045">
    <property type="entry name" value="CobQ_N"/>
</dbReference>
<dbReference type="Pfam" id="PF01656">
    <property type="entry name" value="CbiA"/>
    <property type="match status" value="1"/>
</dbReference>
<evidence type="ECO:0000256" key="4">
    <source>
        <dbReference type="HAMAP-Rule" id="MF_00028"/>
    </source>
</evidence>
<dbReference type="InterPro" id="IPR029062">
    <property type="entry name" value="Class_I_gatase-like"/>
</dbReference>
<dbReference type="EMBL" id="JACJMO010000002">
    <property type="protein sequence ID" value="MBM6856428.1"/>
    <property type="molecule type" value="Genomic_DNA"/>
</dbReference>
<accession>A0AA41D672</accession>
<feature type="domain" description="CobB/CobQ-like glutamine amidotransferase" evidence="6">
    <location>
        <begin position="257"/>
        <end position="446"/>
    </location>
</feature>
<evidence type="ECO:0000259" key="5">
    <source>
        <dbReference type="Pfam" id="PF01656"/>
    </source>
</evidence>
<dbReference type="SUPFAM" id="SSF52540">
    <property type="entry name" value="P-loop containing nucleoside triphosphate hydrolases"/>
    <property type="match status" value="1"/>
</dbReference>
<feature type="domain" description="CobQ/CobB/MinD/ParA nucleotide binding" evidence="5">
    <location>
        <begin position="8"/>
        <end position="235"/>
    </location>
</feature>
<evidence type="ECO:0000259" key="6">
    <source>
        <dbReference type="Pfam" id="PF07685"/>
    </source>
</evidence>
<dbReference type="RefSeq" id="WP_204970938.1">
    <property type="nucleotide sequence ID" value="NZ_JAAZTS010000002.1"/>
</dbReference>
<dbReference type="SUPFAM" id="SSF52317">
    <property type="entry name" value="Class I glutamine amidotransferase-like"/>
    <property type="match status" value="1"/>
</dbReference>
<dbReference type="InterPro" id="IPR004459">
    <property type="entry name" value="CobQ_synth"/>
</dbReference>
<keyword evidence="3 4" id="KW-0315">Glutamine amidotransferase</keyword>
<name>A0AA41D672_9BACT</name>
<gene>
    <name evidence="4" type="primary">cobQ</name>
    <name evidence="7" type="ORF">H6D15_02205</name>
</gene>
<dbReference type="InterPro" id="IPR027417">
    <property type="entry name" value="P-loop_NTPase"/>
</dbReference>
<evidence type="ECO:0000313" key="7">
    <source>
        <dbReference type="EMBL" id="MBM6856428.1"/>
    </source>
</evidence>